<sequence length="374" mass="42420">MLFVGQVLNGIPFGTISVVGLSYASEIAPLTLRQFLTSYVMLCWAMGQLITAGILKGLLSNTTEWGYRLPFAIQWCWLPPLFIATWFVPDSPYWLVRKGKSEQALETIKRLTSPRIHHQASQKLNFIVYTHELEETSQKWGKYLQCFRGSDFRRTEIAGMVMAGQVLGGNNLMYSASYFFSQVGLDSETTYNLNLAITALACLGTVTLWWISSMVGRRRIYLVGISAMTLFLLLTGILQTPAKDNPDVSWGQVGCVFGWVAAYVLSVSPIAYTITGEISSTNLRSQTIAIGRIWYNICQLVSQIINPYFINPTKLNLKGKTAYIWFGTSLLVTIWAYFRLPETKGRTYEELDRMFALKVPARQFKRFHIKRDEI</sequence>
<comment type="caution">
    <text evidence="1">The sequence shown here is derived from an EMBL/GenBank/DDBJ whole genome shotgun (WGS) entry which is preliminary data.</text>
</comment>
<evidence type="ECO:0000313" key="2">
    <source>
        <dbReference type="Proteomes" id="UP001152531"/>
    </source>
</evidence>
<gene>
    <name evidence="1" type="ORF">CLIB1444_03S03334</name>
</gene>
<protein>
    <submittedName>
        <fullName evidence="1">Uncharacterized protein</fullName>
    </submittedName>
</protein>
<organism evidence="1 2">
    <name type="scientific">[Candida] jaroonii</name>
    <dbReference type="NCBI Taxonomy" id="467808"/>
    <lineage>
        <taxon>Eukaryota</taxon>
        <taxon>Fungi</taxon>
        <taxon>Dikarya</taxon>
        <taxon>Ascomycota</taxon>
        <taxon>Saccharomycotina</taxon>
        <taxon>Pichiomycetes</taxon>
        <taxon>Debaryomycetaceae</taxon>
        <taxon>Yamadazyma</taxon>
    </lineage>
</organism>
<evidence type="ECO:0000313" key="1">
    <source>
        <dbReference type="EMBL" id="CAH6720052.1"/>
    </source>
</evidence>
<keyword evidence="2" id="KW-1185">Reference proteome</keyword>
<dbReference type="Proteomes" id="UP001152531">
    <property type="component" value="Unassembled WGS sequence"/>
</dbReference>
<reference evidence="1" key="1">
    <citation type="submission" date="2022-06" db="EMBL/GenBank/DDBJ databases">
        <authorList>
            <person name="Legras J.-L."/>
            <person name="Devillers H."/>
            <person name="Grondin C."/>
        </authorList>
    </citation>
    <scope>NUCLEOTIDE SEQUENCE</scope>
    <source>
        <strain evidence="1">CLIB 1444</strain>
    </source>
</reference>
<accession>A0ACA9Y586</accession>
<proteinExistence type="predicted"/>
<dbReference type="EMBL" id="CALSDN010000003">
    <property type="protein sequence ID" value="CAH6720052.1"/>
    <property type="molecule type" value="Genomic_DNA"/>
</dbReference>
<name>A0ACA9Y586_9ASCO</name>